<dbReference type="InterPro" id="IPR019734">
    <property type="entry name" value="TPR_rpt"/>
</dbReference>
<dbReference type="OrthoDB" id="1863321at2"/>
<dbReference type="eggNOG" id="COG1396">
    <property type="taxonomic scope" value="Bacteria"/>
</dbReference>
<feature type="domain" description="HTH cro/C1-type" evidence="1">
    <location>
        <begin position="15"/>
        <end position="68"/>
    </location>
</feature>
<organism evidence="2 3">
    <name type="scientific">Tumebacillus flagellatus</name>
    <dbReference type="NCBI Taxonomy" id="1157490"/>
    <lineage>
        <taxon>Bacteria</taxon>
        <taxon>Bacillati</taxon>
        <taxon>Bacillota</taxon>
        <taxon>Bacilli</taxon>
        <taxon>Bacillales</taxon>
        <taxon>Alicyclobacillaceae</taxon>
        <taxon>Tumebacillus</taxon>
    </lineage>
</organism>
<evidence type="ECO:0000313" key="3">
    <source>
        <dbReference type="Proteomes" id="UP000027931"/>
    </source>
</evidence>
<accession>A0A074LVV6</accession>
<evidence type="ECO:0000259" key="1">
    <source>
        <dbReference type="PROSITE" id="PS50943"/>
    </source>
</evidence>
<comment type="caution">
    <text evidence="2">The sequence shown here is derived from an EMBL/GenBank/DDBJ whole genome shotgun (WGS) entry which is preliminary data.</text>
</comment>
<dbReference type="EMBL" id="JMIR01000003">
    <property type="protein sequence ID" value="KEO84685.1"/>
    <property type="molecule type" value="Genomic_DNA"/>
</dbReference>
<dbReference type="InterPro" id="IPR053163">
    <property type="entry name" value="HTH-type_regulator_Rgg"/>
</dbReference>
<dbReference type="CDD" id="cd00093">
    <property type="entry name" value="HTH_XRE"/>
    <property type="match status" value="1"/>
</dbReference>
<dbReference type="RefSeq" id="WP_038084632.1">
    <property type="nucleotide sequence ID" value="NZ_JMIR01000003.1"/>
</dbReference>
<dbReference type="Proteomes" id="UP000027931">
    <property type="component" value="Unassembled WGS sequence"/>
</dbReference>
<name>A0A074LVV6_9BACL</name>
<dbReference type="SUPFAM" id="SSF47413">
    <property type="entry name" value="lambda repressor-like DNA-binding domains"/>
    <property type="match status" value="1"/>
</dbReference>
<dbReference type="PROSITE" id="PS50943">
    <property type="entry name" value="HTH_CROC1"/>
    <property type="match status" value="1"/>
</dbReference>
<dbReference type="AlphaFoldDB" id="A0A074LVV6"/>
<sequence>MTEPQELMQYIGENLKKYRLQKGMRQEELCDGLCSVSQLSKIENGKAQVKAEHLKIMAERLGVAVEQLRTTDALRDELREGIELTKKATVAQNYKQAFERIRSVVARAKQAGYQDLHAEAVLYECYLLNMTERKYQAALEKLRETLTDGGEFDPITRADLLIEYGRAYAFTGDLVEAFRQYLQADTLLQRVEPVAEDLYARVLYRIGDCMFYMQNWRTGYRYSDQSAKVAEALGKHQYRIRSKSMQAAFANKLGRPEEARKIMEELLQEAQSNNLIHEIGTLENNIGCWYMEQGDLTTAHQYLQRSMTSFELLNDRYVMCQPLMNLAEWAQKANHLEASLQYADQVLELVREGGLLGLHYLLEGRMLALHAKTYGLLGDEERMTAFYEQALELFDQNRAVIPAYDVCVLLADFYYERSNPRALPLYKQAVSYNRIIHELGVKK</sequence>
<dbReference type="STRING" id="1157490.EL26_03975"/>
<protein>
    <recommendedName>
        <fullName evidence="1">HTH cro/C1-type domain-containing protein</fullName>
    </recommendedName>
</protein>
<keyword evidence="3" id="KW-1185">Reference proteome</keyword>
<reference evidence="2 3" key="1">
    <citation type="journal article" date="2013" name="Int. J. Syst. Evol. Microbiol.">
        <title>Tumebacillus flagellatus sp. nov., an alpha-amylase/pullulanase-producing bacterium isolated from cassava wastewater.</title>
        <authorList>
            <person name="Wang Q."/>
            <person name="Xie N."/>
            <person name="Qin Y."/>
            <person name="Shen N."/>
            <person name="Zhu J."/>
            <person name="Mi H."/>
            <person name="Huang R."/>
        </authorList>
    </citation>
    <scope>NUCLEOTIDE SEQUENCE [LARGE SCALE GENOMIC DNA]</scope>
    <source>
        <strain evidence="2 3">GST4</strain>
    </source>
</reference>
<proteinExistence type="predicted"/>
<dbReference type="PANTHER" id="PTHR37038">
    <property type="entry name" value="TRANSCRIPTIONAL REGULATOR-RELATED"/>
    <property type="match status" value="1"/>
</dbReference>
<dbReference type="Gene3D" id="1.25.40.10">
    <property type="entry name" value="Tetratricopeptide repeat domain"/>
    <property type="match status" value="2"/>
</dbReference>
<dbReference type="InterPro" id="IPR011990">
    <property type="entry name" value="TPR-like_helical_dom_sf"/>
</dbReference>
<dbReference type="InterPro" id="IPR001387">
    <property type="entry name" value="Cro/C1-type_HTH"/>
</dbReference>
<gene>
    <name evidence="2" type="ORF">EL26_03975</name>
</gene>
<evidence type="ECO:0000313" key="2">
    <source>
        <dbReference type="EMBL" id="KEO84685.1"/>
    </source>
</evidence>
<dbReference type="Pfam" id="PF13181">
    <property type="entry name" value="TPR_8"/>
    <property type="match status" value="1"/>
</dbReference>
<dbReference type="Pfam" id="PF01381">
    <property type="entry name" value="HTH_3"/>
    <property type="match status" value="1"/>
</dbReference>
<dbReference type="PANTHER" id="PTHR37038:SF14">
    <property type="entry name" value="TRANSCRIPTIONAL ACTIVATOR"/>
    <property type="match status" value="1"/>
</dbReference>
<dbReference type="GO" id="GO:0003677">
    <property type="term" value="F:DNA binding"/>
    <property type="evidence" value="ECO:0007669"/>
    <property type="project" value="InterPro"/>
</dbReference>
<dbReference type="SMART" id="SM00530">
    <property type="entry name" value="HTH_XRE"/>
    <property type="match status" value="1"/>
</dbReference>
<dbReference type="InterPro" id="IPR010982">
    <property type="entry name" value="Lambda_DNA-bd_dom_sf"/>
</dbReference>
<dbReference type="SUPFAM" id="SSF48452">
    <property type="entry name" value="TPR-like"/>
    <property type="match status" value="2"/>
</dbReference>